<gene>
    <name evidence="2" type="ORF">Fcan01_07767</name>
</gene>
<dbReference type="Gene3D" id="3.30.710.10">
    <property type="entry name" value="Potassium Channel Kv1.1, Chain A"/>
    <property type="match status" value="1"/>
</dbReference>
<dbReference type="PANTHER" id="PTHR45774">
    <property type="entry name" value="BTB/POZ DOMAIN-CONTAINING"/>
    <property type="match status" value="1"/>
</dbReference>
<dbReference type="AlphaFoldDB" id="A0A226EH70"/>
<dbReference type="SMART" id="SM00225">
    <property type="entry name" value="BTB"/>
    <property type="match status" value="1"/>
</dbReference>
<dbReference type="OrthoDB" id="45365at2759"/>
<feature type="domain" description="BTB" evidence="1">
    <location>
        <begin position="49"/>
        <end position="116"/>
    </location>
</feature>
<dbReference type="InterPro" id="IPR011705">
    <property type="entry name" value="BACK"/>
</dbReference>
<dbReference type="EMBL" id="LNIX01000003">
    <property type="protein sequence ID" value="OXA56985.1"/>
    <property type="molecule type" value="Genomic_DNA"/>
</dbReference>
<dbReference type="SUPFAM" id="SSF54695">
    <property type="entry name" value="POZ domain"/>
    <property type="match status" value="1"/>
</dbReference>
<name>A0A226EH70_FOLCA</name>
<evidence type="ECO:0000313" key="2">
    <source>
        <dbReference type="EMBL" id="OXA56985.1"/>
    </source>
</evidence>
<dbReference type="Proteomes" id="UP000198287">
    <property type="component" value="Unassembled WGS sequence"/>
</dbReference>
<dbReference type="InterPro" id="IPR000210">
    <property type="entry name" value="BTB/POZ_dom"/>
</dbReference>
<evidence type="ECO:0000259" key="1">
    <source>
        <dbReference type="PROSITE" id="PS50097"/>
    </source>
</evidence>
<dbReference type="Pfam" id="PF07707">
    <property type="entry name" value="BACK"/>
    <property type="match status" value="1"/>
</dbReference>
<comment type="caution">
    <text evidence="2">The sequence shown here is derived from an EMBL/GenBank/DDBJ whole genome shotgun (WGS) entry which is preliminary data.</text>
</comment>
<reference evidence="2 3" key="1">
    <citation type="submission" date="2015-12" db="EMBL/GenBank/DDBJ databases">
        <title>The genome of Folsomia candida.</title>
        <authorList>
            <person name="Faddeeva A."/>
            <person name="Derks M.F."/>
            <person name="Anvar Y."/>
            <person name="Smit S."/>
            <person name="Van Straalen N."/>
            <person name="Roelofs D."/>
        </authorList>
    </citation>
    <scope>NUCLEOTIDE SEQUENCE [LARGE SCALE GENOMIC DNA]</scope>
    <source>
        <strain evidence="2 3">VU population</strain>
        <tissue evidence="2">Whole body</tissue>
    </source>
</reference>
<proteinExistence type="predicted"/>
<dbReference type="OMA" id="LERDIDC"/>
<dbReference type="PROSITE" id="PS50097">
    <property type="entry name" value="BTB"/>
    <property type="match status" value="1"/>
</dbReference>
<keyword evidence="3" id="KW-1185">Reference proteome</keyword>
<protein>
    <submittedName>
        <fullName evidence="2">BTB/POZ domain-containing protein 2</fullName>
    </submittedName>
</protein>
<accession>A0A226EH70</accession>
<organism evidence="2 3">
    <name type="scientific">Folsomia candida</name>
    <name type="common">Springtail</name>
    <dbReference type="NCBI Taxonomy" id="158441"/>
    <lineage>
        <taxon>Eukaryota</taxon>
        <taxon>Metazoa</taxon>
        <taxon>Ecdysozoa</taxon>
        <taxon>Arthropoda</taxon>
        <taxon>Hexapoda</taxon>
        <taxon>Collembola</taxon>
        <taxon>Entomobryomorpha</taxon>
        <taxon>Isotomoidea</taxon>
        <taxon>Isotomidae</taxon>
        <taxon>Proisotominae</taxon>
        <taxon>Folsomia</taxon>
    </lineage>
</organism>
<dbReference type="PANTHER" id="PTHR45774:SF3">
    <property type="entry name" value="BTB (POZ) DOMAIN-CONTAINING 2B-RELATED"/>
    <property type="match status" value="1"/>
</dbReference>
<dbReference type="InterPro" id="IPR011333">
    <property type="entry name" value="SKP1/BTB/POZ_sf"/>
</dbReference>
<dbReference type="Pfam" id="PF00651">
    <property type="entry name" value="BTB"/>
    <property type="match status" value="1"/>
</dbReference>
<evidence type="ECO:0000313" key="3">
    <source>
        <dbReference type="Proteomes" id="UP000198287"/>
    </source>
</evidence>
<dbReference type="SMART" id="SM00875">
    <property type="entry name" value="BACK"/>
    <property type="match status" value="1"/>
</dbReference>
<sequence length="403" mass="46125">MSRMSSRDASAGLQGTTEVEVQPPAVDWRTDSSTIKEKLYNSLLTGCFSDIRFIVGQTQKKEIAAHRYILFLNSPVFETLLDGSHKAVNVTIADVEPEAFFSFLKFLYTDEFDVHVRDATAVLYLSKKYDVPRLAALSAEHIKKNISTNNVVSVLLSAESLGENSISFQARYFLRTNIRYVIHEQDFLRLNEEELCQIFASDELSVSEMELFNAAVHWAIEECKRQKLESTPQNYRFVLKNVIQLIRFPLMDRKEFTLHVATKNVLTDSECLNVMMHWDVTPKERATLPPLMFINKPRTETNISSDAVSSYLPQETLMMMSPREMMDQSYYYDTGPMAVRGYRSTQSKPPPPPRRTHAITPTKRHHNNVLHAHAQQPGSLQPFSYLPDPYTGTVSYPQSYGEF</sequence>
<dbReference type="Gene3D" id="1.25.40.420">
    <property type="match status" value="1"/>
</dbReference>